<dbReference type="Pfam" id="PF07589">
    <property type="entry name" value="PEP-CTERM"/>
    <property type="match status" value="1"/>
</dbReference>
<keyword evidence="1" id="KW-0732">Signal</keyword>
<gene>
    <name evidence="3" type="ORF">FF011L_42250</name>
</gene>
<dbReference type="AlphaFoldDB" id="A0A517MKL9"/>
<sequence length="270" mass="28425" precursor="true">MFRFAPPRLVNYGLRSCLALSITYLLTANVQAGILTFDQAPNGSTPTDNSGLGINDAYHINGVEVTFGFDTIADGTWTADTPAIFEQVGDSDSGNGFQSYYAGGGHDVARPGASSSLGDFFLRQPNAIGAFPEALVIDYDQNISALSGEIWDIDTGSFPSYEQWLVSAYTASGALVDSTLSPQGLRQTDINSLDGLPWTFSLSGNGIRKVTIEFVGTTSIVGLAFDNFNPTAASAVPEPTSFAILGLGALSLVALRRRRMGVSSGTPQAS</sequence>
<keyword evidence="4" id="KW-1185">Reference proteome</keyword>
<dbReference type="InterPro" id="IPR013424">
    <property type="entry name" value="Ice-binding_C"/>
</dbReference>
<evidence type="ECO:0000313" key="4">
    <source>
        <dbReference type="Proteomes" id="UP000320672"/>
    </source>
</evidence>
<protein>
    <submittedName>
        <fullName evidence="3">PEP-CTERM motif protein</fullName>
    </submittedName>
</protein>
<evidence type="ECO:0000259" key="2">
    <source>
        <dbReference type="Pfam" id="PF07589"/>
    </source>
</evidence>
<proteinExistence type="predicted"/>
<dbReference type="NCBIfam" id="TIGR02595">
    <property type="entry name" value="PEP_CTERM"/>
    <property type="match status" value="1"/>
</dbReference>
<feature type="domain" description="Ice-binding protein C-terminal" evidence="2">
    <location>
        <begin position="235"/>
        <end position="258"/>
    </location>
</feature>
<accession>A0A517MKL9</accession>
<dbReference type="EMBL" id="CP036262">
    <property type="protein sequence ID" value="QDS95429.1"/>
    <property type="molecule type" value="Genomic_DNA"/>
</dbReference>
<feature type="signal peptide" evidence="1">
    <location>
        <begin position="1"/>
        <end position="32"/>
    </location>
</feature>
<dbReference type="OrthoDB" id="277558at2"/>
<organism evidence="3 4">
    <name type="scientific">Roseimaritima multifibrata</name>
    <dbReference type="NCBI Taxonomy" id="1930274"/>
    <lineage>
        <taxon>Bacteria</taxon>
        <taxon>Pseudomonadati</taxon>
        <taxon>Planctomycetota</taxon>
        <taxon>Planctomycetia</taxon>
        <taxon>Pirellulales</taxon>
        <taxon>Pirellulaceae</taxon>
        <taxon>Roseimaritima</taxon>
    </lineage>
</organism>
<evidence type="ECO:0000313" key="3">
    <source>
        <dbReference type="EMBL" id="QDS95429.1"/>
    </source>
</evidence>
<reference evidence="3 4" key="1">
    <citation type="submission" date="2019-02" db="EMBL/GenBank/DDBJ databases">
        <title>Deep-cultivation of Planctomycetes and their phenomic and genomic characterization uncovers novel biology.</title>
        <authorList>
            <person name="Wiegand S."/>
            <person name="Jogler M."/>
            <person name="Boedeker C."/>
            <person name="Pinto D."/>
            <person name="Vollmers J."/>
            <person name="Rivas-Marin E."/>
            <person name="Kohn T."/>
            <person name="Peeters S.H."/>
            <person name="Heuer A."/>
            <person name="Rast P."/>
            <person name="Oberbeckmann S."/>
            <person name="Bunk B."/>
            <person name="Jeske O."/>
            <person name="Meyerdierks A."/>
            <person name="Storesund J.E."/>
            <person name="Kallscheuer N."/>
            <person name="Luecker S."/>
            <person name="Lage O.M."/>
            <person name="Pohl T."/>
            <person name="Merkel B.J."/>
            <person name="Hornburger P."/>
            <person name="Mueller R.-W."/>
            <person name="Bruemmer F."/>
            <person name="Labrenz M."/>
            <person name="Spormann A.M."/>
            <person name="Op den Camp H."/>
            <person name="Overmann J."/>
            <person name="Amann R."/>
            <person name="Jetten M.S.M."/>
            <person name="Mascher T."/>
            <person name="Medema M.H."/>
            <person name="Devos D.P."/>
            <person name="Kaster A.-K."/>
            <person name="Ovreas L."/>
            <person name="Rohde M."/>
            <person name="Galperin M.Y."/>
            <person name="Jogler C."/>
        </authorList>
    </citation>
    <scope>NUCLEOTIDE SEQUENCE [LARGE SCALE GENOMIC DNA]</scope>
    <source>
        <strain evidence="3 4">FF011L</strain>
    </source>
</reference>
<name>A0A517MKL9_9BACT</name>
<dbReference type="Proteomes" id="UP000320672">
    <property type="component" value="Chromosome"/>
</dbReference>
<dbReference type="KEGG" id="rml:FF011L_42250"/>
<feature type="chain" id="PRO_5021917567" evidence="1">
    <location>
        <begin position="33"/>
        <end position="270"/>
    </location>
</feature>
<evidence type="ECO:0000256" key="1">
    <source>
        <dbReference type="SAM" id="SignalP"/>
    </source>
</evidence>